<dbReference type="Proteomes" id="UP000310066">
    <property type="component" value="Unassembled WGS sequence"/>
</dbReference>
<reference evidence="1 2" key="1">
    <citation type="submission" date="2017-03" db="EMBL/GenBank/DDBJ databases">
        <title>Genomes of endolithic fungi from Antarctica.</title>
        <authorList>
            <person name="Coleine C."/>
            <person name="Masonjones S."/>
            <person name="Stajich J.E."/>
        </authorList>
    </citation>
    <scope>NUCLEOTIDE SEQUENCE [LARGE SCALE GENOMIC DNA]</scope>
    <source>
        <strain evidence="1 2">CCFEE 5311</strain>
    </source>
</reference>
<comment type="caution">
    <text evidence="1">The sequence shown here is derived from an EMBL/GenBank/DDBJ whole genome shotgun (WGS) entry which is preliminary data.</text>
</comment>
<sequence length="930" mass="104748">MQPTTRSSRDRRLAAVGSLAKHNILTSIKGVGEALTLPDILTSKFHSSLLRFDQARTSLQLQRHVELRTPTQPMPAIQAVFALPPVAGRNLSPLVDASGKFRVLWHYESGSAWWRLGLCDKANPEKNKRKPGSQGFEIAYDISIPAVPKDGAPGQPHRRTYTEAEALRLLPALSQLYNRWPCTVPSGSDRQVCSLLIDIAVQHTFSTATIVLSTVYFSQQIGKKKESIVTIMSQDSLESKTFFRSPKDDDSSGMETRSHRLDISIDRCKTTIAAPTLPLHVLFPLHVTPAGLDAAERTRYVNALALMRYLQWRLRDMAGTKTELEDRIAKLMRPFVDGTTGGQPIYRTEIDVKSRCRYIVPNEDAAAVVAWAGRGNPKGSSKTALIPIKVNSLAKKHVKAARDAAAAVADNLDATVLDVWEAMCMVVDETNTQLAEGEDPICVDTCNADQSLQHWRTCDGCEQDYVCAALRYHPVWQEDYCETCYDRATAQLECPNSLAHSRLQRVHHQEATALKIDKAREAAELAAITRGMPSAVNLEMLTIVQDDYFPTKARSSFVDLARIPRSAESQRDPFAVSPDAIFQRHSRIAANGVSLETALHCPGNVAFTAQYFNNMKYIWPPAMLQRVRDYHIATKEVKSHDVRKAIWDDISRLCDVAKETEYAKSSRLGKKVTQRQVDFYRQRLMTGVSASFRDEERETTALDVLGTTLPAPAADWKPEGVDRFLEVVRQIKEEFRYTGIVMACSIIDDCPWPFHCAGMPTDWSWWTAWQLFGIRLSRIWVGCLGRWIPSDSIETLFLEAIWQCLEGRYRWLRLPLMAGVRDPFRFVVAPAHHGGQLRSRWTKWEPESINDRDDSLVNIIFETAVENYAKRNYDEQWYDEMRADFEGLHMGVHLWNPAGAGAQPLVALFDLNADTSDERACNEQLLALGE</sequence>
<dbReference type="AlphaFoldDB" id="A0A4V5N8D6"/>
<protein>
    <submittedName>
        <fullName evidence="1">Uncharacterized protein</fullName>
    </submittedName>
</protein>
<organism evidence="1 2">
    <name type="scientific">Friedmanniomyces endolithicus</name>
    <dbReference type="NCBI Taxonomy" id="329885"/>
    <lineage>
        <taxon>Eukaryota</taxon>
        <taxon>Fungi</taxon>
        <taxon>Dikarya</taxon>
        <taxon>Ascomycota</taxon>
        <taxon>Pezizomycotina</taxon>
        <taxon>Dothideomycetes</taxon>
        <taxon>Dothideomycetidae</taxon>
        <taxon>Mycosphaerellales</taxon>
        <taxon>Teratosphaeriaceae</taxon>
        <taxon>Friedmanniomyces</taxon>
    </lineage>
</organism>
<evidence type="ECO:0000313" key="2">
    <source>
        <dbReference type="Proteomes" id="UP000310066"/>
    </source>
</evidence>
<gene>
    <name evidence="1" type="ORF">B0A54_05710</name>
</gene>
<dbReference type="EMBL" id="NAJP01000019">
    <property type="protein sequence ID" value="TKA43229.1"/>
    <property type="molecule type" value="Genomic_DNA"/>
</dbReference>
<proteinExistence type="predicted"/>
<accession>A0A4V5N8D6</accession>
<evidence type="ECO:0000313" key="1">
    <source>
        <dbReference type="EMBL" id="TKA43229.1"/>
    </source>
</evidence>
<dbReference type="OrthoDB" id="3881327at2759"/>
<name>A0A4V5N8D6_9PEZI</name>